<feature type="chain" id="PRO_5045163278" evidence="1">
    <location>
        <begin position="17"/>
        <end position="76"/>
    </location>
</feature>
<comment type="caution">
    <text evidence="2">The sequence shown here is derived from an EMBL/GenBank/DDBJ whole genome shotgun (WGS) entry which is preliminary data.</text>
</comment>
<dbReference type="EMBL" id="JAZHXI010000011">
    <property type="protein sequence ID" value="KAL2066189.1"/>
    <property type="molecule type" value="Genomic_DNA"/>
</dbReference>
<evidence type="ECO:0000256" key="1">
    <source>
        <dbReference type="SAM" id="SignalP"/>
    </source>
</evidence>
<reference evidence="2 3" key="1">
    <citation type="journal article" date="2024" name="Commun. Biol.">
        <title>Comparative genomic analysis of thermophilic fungi reveals convergent evolutionary adaptations and gene losses.</title>
        <authorList>
            <person name="Steindorff A.S."/>
            <person name="Aguilar-Pontes M.V."/>
            <person name="Robinson A.J."/>
            <person name="Andreopoulos B."/>
            <person name="LaButti K."/>
            <person name="Kuo A."/>
            <person name="Mondo S."/>
            <person name="Riley R."/>
            <person name="Otillar R."/>
            <person name="Haridas S."/>
            <person name="Lipzen A."/>
            <person name="Grimwood J."/>
            <person name="Schmutz J."/>
            <person name="Clum A."/>
            <person name="Reid I.D."/>
            <person name="Moisan M.C."/>
            <person name="Butler G."/>
            <person name="Nguyen T.T.M."/>
            <person name="Dewar K."/>
            <person name="Conant G."/>
            <person name="Drula E."/>
            <person name="Henrissat B."/>
            <person name="Hansel C."/>
            <person name="Singer S."/>
            <person name="Hutchinson M.I."/>
            <person name="de Vries R.P."/>
            <person name="Natvig D.O."/>
            <person name="Powell A.J."/>
            <person name="Tsang A."/>
            <person name="Grigoriev I.V."/>
        </authorList>
    </citation>
    <scope>NUCLEOTIDE SEQUENCE [LARGE SCALE GENOMIC DNA]</scope>
    <source>
        <strain evidence="2 3">CBS 494.80</strain>
    </source>
</reference>
<protein>
    <submittedName>
        <fullName evidence="2">Uncharacterized protein</fullName>
    </submittedName>
</protein>
<gene>
    <name evidence="2" type="ORF">VTL71DRAFT_2260</name>
</gene>
<sequence>MRFFAIFSTFVALAYAADKHCSCNGTGPGDYDSIINTSQCCVSGGTFDGYYCTTSDASVAAYTACCTEKKRGTTCL</sequence>
<evidence type="ECO:0000313" key="2">
    <source>
        <dbReference type="EMBL" id="KAL2066189.1"/>
    </source>
</evidence>
<feature type="signal peptide" evidence="1">
    <location>
        <begin position="1"/>
        <end position="16"/>
    </location>
</feature>
<keyword evidence="3" id="KW-1185">Reference proteome</keyword>
<accession>A0ABR4C8D9</accession>
<name>A0ABR4C8D9_9HELO</name>
<dbReference type="Proteomes" id="UP001595075">
    <property type="component" value="Unassembled WGS sequence"/>
</dbReference>
<keyword evidence="1" id="KW-0732">Signal</keyword>
<evidence type="ECO:0000313" key="3">
    <source>
        <dbReference type="Proteomes" id="UP001595075"/>
    </source>
</evidence>
<proteinExistence type="predicted"/>
<organism evidence="2 3">
    <name type="scientific">Oculimacula yallundae</name>
    <dbReference type="NCBI Taxonomy" id="86028"/>
    <lineage>
        <taxon>Eukaryota</taxon>
        <taxon>Fungi</taxon>
        <taxon>Dikarya</taxon>
        <taxon>Ascomycota</taxon>
        <taxon>Pezizomycotina</taxon>
        <taxon>Leotiomycetes</taxon>
        <taxon>Helotiales</taxon>
        <taxon>Ploettnerulaceae</taxon>
        <taxon>Oculimacula</taxon>
    </lineage>
</organism>